<reference evidence="2 3" key="1">
    <citation type="submission" date="2018-10" db="EMBL/GenBank/DDBJ databases">
        <title>Xanthobacter tagetidis genome sequencing and assembly.</title>
        <authorList>
            <person name="Maclea K.S."/>
            <person name="Goen A.E."/>
            <person name="Fatima S.A."/>
        </authorList>
    </citation>
    <scope>NUCLEOTIDE SEQUENCE [LARGE SCALE GENOMIC DNA]</scope>
    <source>
        <strain evidence="2 3">ATCC 700314</strain>
    </source>
</reference>
<feature type="compositionally biased region" description="Basic and acidic residues" evidence="1">
    <location>
        <begin position="1"/>
        <end position="14"/>
    </location>
</feature>
<protein>
    <submittedName>
        <fullName evidence="2">DUF2794 domain-containing protein</fullName>
    </submittedName>
</protein>
<dbReference type="InterPro" id="IPR021252">
    <property type="entry name" value="DUF2794"/>
</dbReference>
<evidence type="ECO:0000313" key="3">
    <source>
        <dbReference type="Proteomes" id="UP000269692"/>
    </source>
</evidence>
<gene>
    <name evidence="2" type="ORF">D9R14_09595</name>
</gene>
<feature type="compositionally biased region" description="Low complexity" evidence="1">
    <location>
        <begin position="15"/>
        <end position="27"/>
    </location>
</feature>
<evidence type="ECO:0000256" key="1">
    <source>
        <dbReference type="SAM" id="MobiDB-lite"/>
    </source>
</evidence>
<evidence type="ECO:0000313" key="2">
    <source>
        <dbReference type="EMBL" id="RLP79081.1"/>
    </source>
</evidence>
<dbReference type="OrthoDB" id="7159482at2"/>
<proteinExistence type="predicted"/>
<dbReference type="Proteomes" id="UP000269692">
    <property type="component" value="Unassembled WGS sequence"/>
</dbReference>
<organism evidence="2 3">
    <name type="scientific">Xanthobacter tagetidis</name>
    <dbReference type="NCBI Taxonomy" id="60216"/>
    <lineage>
        <taxon>Bacteria</taxon>
        <taxon>Pseudomonadati</taxon>
        <taxon>Pseudomonadota</taxon>
        <taxon>Alphaproteobacteria</taxon>
        <taxon>Hyphomicrobiales</taxon>
        <taxon>Xanthobacteraceae</taxon>
        <taxon>Xanthobacter</taxon>
    </lineage>
</organism>
<dbReference type="AlphaFoldDB" id="A0A3L7AHE7"/>
<dbReference type="EMBL" id="RCTF01000006">
    <property type="protein sequence ID" value="RLP79081.1"/>
    <property type="molecule type" value="Genomic_DNA"/>
</dbReference>
<feature type="region of interest" description="Disordered" evidence="1">
    <location>
        <begin position="1"/>
        <end position="27"/>
    </location>
</feature>
<accession>A0A3L7AHE7</accession>
<keyword evidence="3" id="KW-1185">Reference proteome</keyword>
<name>A0A3L7AHE7_9HYPH</name>
<dbReference type="Pfam" id="PF10984">
    <property type="entry name" value="DUF2794"/>
    <property type="match status" value="1"/>
</dbReference>
<sequence length="126" mass="14296">MGDVEPIRYPDSKRPAPAAPAAPTSASAPVRVTFDRRELDRILDLYGRMVALGEWRDYAIDFTRDKAVFSIFRRALDVPLYRIEKDPHLARRQGAYAVVSQTGLILKRGHELPRVLAVLEKPLRTI</sequence>
<dbReference type="RefSeq" id="WP_121623096.1">
    <property type="nucleotide sequence ID" value="NZ_JACIIW010000002.1"/>
</dbReference>
<comment type="caution">
    <text evidence="2">The sequence shown here is derived from an EMBL/GenBank/DDBJ whole genome shotgun (WGS) entry which is preliminary data.</text>
</comment>